<organism evidence="3">
    <name type="scientific">Paraconexibacter sp. AEG42_29</name>
    <dbReference type="NCBI Taxonomy" id="2997339"/>
    <lineage>
        <taxon>Bacteria</taxon>
        <taxon>Bacillati</taxon>
        <taxon>Actinomycetota</taxon>
        <taxon>Thermoleophilia</taxon>
        <taxon>Solirubrobacterales</taxon>
        <taxon>Paraconexibacteraceae</taxon>
        <taxon>Paraconexibacter</taxon>
    </lineage>
</organism>
<dbReference type="InterPro" id="IPR013325">
    <property type="entry name" value="RNA_pol_sigma_r2"/>
</dbReference>
<dbReference type="Pfam" id="PF02954">
    <property type="entry name" value="HTH_8"/>
    <property type="match status" value="1"/>
</dbReference>
<dbReference type="SUPFAM" id="SSF88946">
    <property type="entry name" value="Sigma2 domain of RNA polymerase sigma factors"/>
    <property type="match status" value="1"/>
</dbReference>
<dbReference type="InterPro" id="IPR002197">
    <property type="entry name" value="HTH_Fis"/>
</dbReference>
<feature type="region of interest" description="Disordered" evidence="1">
    <location>
        <begin position="390"/>
        <end position="428"/>
    </location>
</feature>
<dbReference type="EMBL" id="CP114014">
    <property type="protein sequence ID" value="XAY07990.1"/>
    <property type="molecule type" value="Genomic_DNA"/>
</dbReference>
<protein>
    <recommendedName>
        <fullName evidence="2">DNA binding HTH domain-containing protein</fullName>
    </recommendedName>
</protein>
<dbReference type="GO" id="GO:0003700">
    <property type="term" value="F:DNA-binding transcription factor activity"/>
    <property type="evidence" value="ECO:0007669"/>
    <property type="project" value="InterPro"/>
</dbReference>
<feature type="compositionally biased region" description="Basic and acidic residues" evidence="1">
    <location>
        <begin position="311"/>
        <end position="327"/>
    </location>
</feature>
<reference evidence="3" key="1">
    <citation type="submission" date="2022-12" db="EMBL/GenBank/DDBJ databases">
        <title>Paraconexibacter alkalitolerans sp. nov. and Baekduia alba sp. nov., isolated from soil and emended description of the genera Paraconexibacter (Chun et al., 2020) and Baekduia (An et al., 2020).</title>
        <authorList>
            <person name="Vieira S."/>
            <person name="Huber K.J."/>
            <person name="Geppert A."/>
            <person name="Wolf J."/>
            <person name="Neumann-Schaal M."/>
            <person name="Muesken M."/>
            <person name="Overmann J."/>
        </authorList>
    </citation>
    <scope>NUCLEOTIDE SEQUENCE</scope>
    <source>
        <strain evidence="3">AEG42_29</strain>
    </source>
</reference>
<dbReference type="GO" id="GO:0006352">
    <property type="term" value="P:DNA-templated transcription initiation"/>
    <property type="evidence" value="ECO:0007669"/>
    <property type="project" value="InterPro"/>
</dbReference>
<feature type="domain" description="DNA binding HTH" evidence="2">
    <location>
        <begin position="123"/>
        <end position="157"/>
    </location>
</feature>
<sequence>MTEEFVLELHAMLTTLVARAPQFATLRDRGLADDVVHDVLLAVTKRIDDGNPIDDPFTYAKKCVVNLAIRNYDRANREATVEETTLIQLGPIGGDVADRFEQRAEMADVLVMIRSVNAVIEDLEPLELELVRAELARTDQKQLAARLGISRPTLYRRKRPAVAAFVAAVAERAGTRPCADHASALLAAAGGSGFDSSVMATAHAETCTECSETIRHLAAASHGLAMISPIPLVTVAEGDPSRLLTRAHTALETVADWTRAVIIRVGDPTPVGGSATKTVAIVAAACTGGGGIYCAVDGVPEPLTRPFGHHAKQDDSDAGKRRVETRKTAPVSSPAPVVQTVPVSLNAATLRSMGGAERAQRRAVAADAARARRAQVAKAKAAAARKREAAAAARRRAAAGGEFGTRQPATTGEFAPRSAPAAAAPQAREFMAPPAVPAQTTITKREFAPSAGGGGTSESGGAVAQTKREFGP</sequence>
<accession>A0AAU7B1W0</accession>
<dbReference type="Gene3D" id="1.10.1740.10">
    <property type="match status" value="1"/>
</dbReference>
<feature type="compositionally biased region" description="Low complexity" evidence="1">
    <location>
        <begin position="413"/>
        <end position="428"/>
    </location>
</feature>
<evidence type="ECO:0000256" key="1">
    <source>
        <dbReference type="SAM" id="MobiDB-lite"/>
    </source>
</evidence>
<feature type="region of interest" description="Disordered" evidence="1">
    <location>
        <begin position="443"/>
        <end position="472"/>
    </location>
</feature>
<proteinExistence type="predicted"/>
<evidence type="ECO:0000259" key="2">
    <source>
        <dbReference type="Pfam" id="PF02954"/>
    </source>
</evidence>
<evidence type="ECO:0000313" key="3">
    <source>
        <dbReference type="EMBL" id="XAY07990.1"/>
    </source>
</evidence>
<name>A0AAU7B1W0_9ACTN</name>
<dbReference type="AlphaFoldDB" id="A0AAU7B1W0"/>
<feature type="region of interest" description="Disordered" evidence="1">
    <location>
        <begin position="305"/>
        <end position="336"/>
    </location>
</feature>
<gene>
    <name evidence="3" type="ORF">DSM112329_04885</name>
</gene>
<dbReference type="KEGG" id="parq:DSM112329_04885"/>
<dbReference type="GO" id="GO:0043565">
    <property type="term" value="F:sequence-specific DNA binding"/>
    <property type="evidence" value="ECO:0007669"/>
    <property type="project" value="InterPro"/>
</dbReference>